<evidence type="ECO:0000313" key="2">
    <source>
        <dbReference type="Proteomes" id="UP000887565"/>
    </source>
</evidence>
<dbReference type="Proteomes" id="UP000887565">
    <property type="component" value="Unplaced"/>
</dbReference>
<dbReference type="WBParaSite" id="nRc.2.0.1.t09677-RA">
    <property type="protein sequence ID" value="nRc.2.0.1.t09677-RA"/>
    <property type="gene ID" value="nRc.2.0.1.g09677"/>
</dbReference>
<name>A0A915I7D9_ROMCU</name>
<feature type="chain" id="PRO_5037294990" evidence="1">
    <location>
        <begin position="22"/>
        <end position="162"/>
    </location>
</feature>
<protein>
    <submittedName>
        <fullName evidence="3">Uncharacterized protein</fullName>
    </submittedName>
</protein>
<proteinExistence type="predicted"/>
<sequence length="162" mass="17896">MERKAVLALAVVFLVFSAIQAAPPKDSKQGQLQLFGYKFDGPVERGLWRTGQYVSSFGKITDCHSLCIHRHGRSGGRCVQCRGYCDASTWCPQWSNAQLKKEEGSNDRWSDALVELFSVASYGMSNQNFGLKARASPLATHTVLAQRMCEMGEGYPPLDETG</sequence>
<reference evidence="3" key="1">
    <citation type="submission" date="2022-11" db="UniProtKB">
        <authorList>
            <consortium name="WormBaseParasite"/>
        </authorList>
    </citation>
    <scope>IDENTIFICATION</scope>
</reference>
<dbReference type="AlphaFoldDB" id="A0A915I7D9"/>
<organism evidence="2 3">
    <name type="scientific">Romanomermis culicivorax</name>
    <name type="common">Nematode worm</name>
    <dbReference type="NCBI Taxonomy" id="13658"/>
    <lineage>
        <taxon>Eukaryota</taxon>
        <taxon>Metazoa</taxon>
        <taxon>Ecdysozoa</taxon>
        <taxon>Nematoda</taxon>
        <taxon>Enoplea</taxon>
        <taxon>Dorylaimia</taxon>
        <taxon>Mermithida</taxon>
        <taxon>Mermithoidea</taxon>
        <taxon>Mermithidae</taxon>
        <taxon>Romanomermis</taxon>
    </lineage>
</organism>
<keyword evidence="2" id="KW-1185">Reference proteome</keyword>
<evidence type="ECO:0000256" key="1">
    <source>
        <dbReference type="SAM" id="SignalP"/>
    </source>
</evidence>
<accession>A0A915I7D9</accession>
<feature type="signal peptide" evidence="1">
    <location>
        <begin position="1"/>
        <end position="21"/>
    </location>
</feature>
<evidence type="ECO:0000313" key="3">
    <source>
        <dbReference type="WBParaSite" id="nRc.2.0.1.t09677-RA"/>
    </source>
</evidence>
<keyword evidence="1" id="KW-0732">Signal</keyword>